<keyword evidence="3" id="KW-1003">Cell membrane</keyword>
<dbReference type="Pfam" id="PF05977">
    <property type="entry name" value="MFS_3"/>
    <property type="match status" value="1"/>
</dbReference>
<evidence type="ECO:0000256" key="4">
    <source>
        <dbReference type="ARBA" id="ARBA00022692"/>
    </source>
</evidence>
<evidence type="ECO:0000256" key="6">
    <source>
        <dbReference type="ARBA" id="ARBA00023136"/>
    </source>
</evidence>
<evidence type="ECO:0000256" key="5">
    <source>
        <dbReference type="ARBA" id="ARBA00022989"/>
    </source>
</evidence>
<evidence type="ECO:0000256" key="2">
    <source>
        <dbReference type="ARBA" id="ARBA00022448"/>
    </source>
</evidence>
<dbReference type="Gene3D" id="1.20.1250.20">
    <property type="entry name" value="MFS general substrate transporter like domains"/>
    <property type="match status" value="1"/>
</dbReference>
<dbReference type="RefSeq" id="WP_259092891.1">
    <property type="nucleotide sequence ID" value="NZ_BAAAZC010000002.1"/>
</dbReference>
<name>A0ABP7NZT9_9SPHI</name>
<dbReference type="PROSITE" id="PS50850">
    <property type="entry name" value="MFS"/>
    <property type="match status" value="1"/>
</dbReference>
<dbReference type="CDD" id="cd06173">
    <property type="entry name" value="MFS_MefA_like"/>
    <property type="match status" value="1"/>
</dbReference>
<evidence type="ECO:0000313" key="10">
    <source>
        <dbReference type="Proteomes" id="UP001500742"/>
    </source>
</evidence>
<feature type="transmembrane region" description="Helical" evidence="7">
    <location>
        <begin position="225"/>
        <end position="248"/>
    </location>
</feature>
<dbReference type="PANTHER" id="PTHR23513">
    <property type="entry name" value="INTEGRAL MEMBRANE EFFLUX PROTEIN-RELATED"/>
    <property type="match status" value="1"/>
</dbReference>
<proteinExistence type="predicted"/>
<feature type="transmembrane region" description="Helical" evidence="7">
    <location>
        <begin position="379"/>
        <end position="397"/>
    </location>
</feature>
<keyword evidence="10" id="KW-1185">Reference proteome</keyword>
<dbReference type="InterPro" id="IPR036259">
    <property type="entry name" value="MFS_trans_sf"/>
</dbReference>
<accession>A0ABP7NZT9</accession>
<dbReference type="EMBL" id="BAAAZC010000002">
    <property type="protein sequence ID" value="GAA3957281.1"/>
    <property type="molecule type" value="Genomic_DNA"/>
</dbReference>
<reference evidence="10" key="1">
    <citation type="journal article" date="2019" name="Int. J. Syst. Evol. Microbiol.">
        <title>The Global Catalogue of Microorganisms (GCM) 10K type strain sequencing project: providing services to taxonomists for standard genome sequencing and annotation.</title>
        <authorList>
            <consortium name="The Broad Institute Genomics Platform"/>
            <consortium name="The Broad Institute Genome Sequencing Center for Infectious Disease"/>
            <person name="Wu L."/>
            <person name="Ma J."/>
        </authorList>
    </citation>
    <scope>NUCLEOTIDE SEQUENCE [LARGE SCALE GENOMIC DNA]</scope>
    <source>
        <strain evidence="10">JCM 16601</strain>
    </source>
</reference>
<keyword evidence="5 7" id="KW-1133">Transmembrane helix</keyword>
<feature type="transmembrane region" description="Helical" evidence="7">
    <location>
        <begin position="172"/>
        <end position="192"/>
    </location>
</feature>
<keyword evidence="6 7" id="KW-0472">Membrane</keyword>
<feature type="transmembrane region" description="Helical" evidence="7">
    <location>
        <begin position="79"/>
        <end position="99"/>
    </location>
</feature>
<evidence type="ECO:0000256" key="3">
    <source>
        <dbReference type="ARBA" id="ARBA00022475"/>
    </source>
</evidence>
<dbReference type="InterPro" id="IPR020846">
    <property type="entry name" value="MFS_dom"/>
</dbReference>
<feature type="transmembrane region" description="Helical" evidence="7">
    <location>
        <begin position="254"/>
        <end position="277"/>
    </location>
</feature>
<feature type="transmembrane region" description="Helical" evidence="7">
    <location>
        <begin position="47"/>
        <end position="67"/>
    </location>
</feature>
<organism evidence="9 10">
    <name type="scientific">Mucilaginibacter dorajii</name>
    <dbReference type="NCBI Taxonomy" id="692994"/>
    <lineage>
        <taxon>Bacteria</taxon>
        <taxon>Pseudomonadati</taxon>
        <taxon>Bacteroidota</taxon>
        <taxon>Sphingobacteriia</taxon>
        <taxon>Sphingobacteriales</taxon>
        <taxon>Sphingobacteriaceae</taxon>
        <taxon>Mucilaginibacter</taxon>
    </lineage>
</organism>
<feature type="transmembrane region" description="Helical" evidence="7">
    <location>
        <begin position="313"/>
        <end position="335"/>
    </location>
</feature>
<dbReference type="SUPFAM" id="SSF103473">
    <property type="entry name" value="MFS general substrate transporter"/>
    <property type="match status" value="1"/>
</dbReference>
<comment type="caution">
    <text evidence="9">The sequence shown here is derived from an EMBL/GenBank/DDBJ whole genome shotgun (WGS) entry which is preliminary data.</text>
</comment>
<comment type="subcellular location">
    <subcellularLocation>
        <location evidence="1">Cell membrane</location>
        <topology evidence="1">Multi-pass membrane protein</topology>
    </subcellularLocation>
</comment>
<evidence type="ECO:0000259" key="8">
    <source>
        <dbReference type="PROSITE" id="PS50850"/>
    </source>
</evidence>
<gene>
    <name evidence="9" type="ORF">GCM10022210_00500</name>
</gene>
<feature type="transmembrane region" description="Helical" evidence="7">
    <location>
        <begin position="289"/>
        <end position="307"/>
    </location>
</feature>
<keyword evidence="2" id="KW-0813">Transport</keyword>
<feature type="domain" description="Major facilitator superfamily (MFS) profile" evidence="8">
    <location>
        <begin position="220"/>
        <end position="421"/>
    </location>
</feature>
<feature type="transmembrane region" description="Helical" evidence="7">
    <location>
        <begin position="105"/>
        <end position="123"/>
    </location>
</feature>
<dbReference type="InterPro" id="IPR010290">
    <property type="entry name" value="TM_effector"/>
</dbReference>
<dbReference type="PANTHER" id="PTHR23513:SF11">
    <property type="entry name" value="STAPHYLOFERRIN A TRANSPORTER"/>
    <property type="match status" value="1"/>
</dbReference>
<evidence type="ECO:0000313" key="9">
    <source>
        <dbReference type="EMBL" id="GAA3957281.1"/>
    </source>
</evidence>
<dbReference type="Proteomes" id="UP001500742">
    <property type="component" value="Unassembled WGS sequence"/>
</dbReference>
<evidence type="ECO:0000256" key="7">
    <source>
        <dbReference type="SAM" id="Phobius"/>
    </source>
</evidence>
<evidence type="ECO:0000256" key="1">
    <source>
        <dbReference type="ARBA" id="ARBA00004651"/>
    </source>
</evidence>
<protein>
    <submittedName>
        <fullName evidence="9">MFS transporter</fullName>
    </submittedName>
</protein>
<feature type="transmembrane region" description="Helical" evidence="7">
    <location>
        <begin position="347"/>
        <end position="367"/>
    </location>
</feature>
<sequence length="421" mass="45533">MNINTFNAFKSRNYRLYFTGQSISLVGTWMQKTAVSWVIYSQTHSKFLLGVTLFASLFPSFLLSFLGGVVSDRYDRYKLLLATQAASMIQAVLLTGFIFFGYYNVWVIIGLSALLGVINAFDVPARQSLVYEMVDDKADLPNALALNSSMVNLSRLVGPGIAGLVLEKFGDTICFGANAASFIAVIGSLLMMRLPKSAAKPHNHNIFFELKEGFAYIKNTPSIKFVLMMLAMISLFVLPFSTLIPVYAKDIFKGTASTFGVIDSLIGLGALSGAIFLASLKPGHNLKKILAINTLVFGAGLVIFSHMPSYPLALLFAAVTGFGMMSQITISNTLIQTTVDPAMRGRVISFYAMAFFGMQPLGGLLVGGISQKIGVPDTVLGEGVVALVIGLLHMRFLKKKTLEKATVDTLEHSPINALASN</sequence>
<keyword evidence="4 7" id="KW-0812">Transmembrane</keyword>